<sequence>MEDSWGSGIPNNRNGEKSPEGRSGSMQLRSPRMRQADPRASSGSTLSWLKAKLSGMPWGGRVQEEQSRRGRKKVGKAWCQRRRMWSLVVAVGLMGFFLLVNWLMLWLLQDEKVGGGSGGDVLNFNSTSRVKLNIARGNVRKLGKKIKAQKGPYGRLLALAAHALAEGHNKPEPKDLWQEPFVPASLWRPCSDQRSWKPSRGDNGYIMITANGGINQQRVAVCNAVVIARLLNATLVLPRFMYSSVWTDVSQFGDIYQEEYFIDHLSPDIRTVRELPKELKSLNLEAIGSLITDAYIGKEAKPGFYVKNILPILIRNRVVHFYGFGNRLAFDPIPSQLQRLRCRCNFHALRFAPKIQETGSLLLQRMRRHHKPRLIDHHLVGSYAELPMLNGKDNPQSKASRYLSLHLRFEIDMVAHSLCEFGGGEEEMKELEAYRELHFPALFQLEKTAKLPSASALREEGLCPLTPEEAVLMLAALGFGRKTRIYVAGANIYGGRSRLNALNTLYPSLVTKETLLSANELEPYKNFSSQLAALDFIVCTASDAFAMTDSGSQLSSLVSGYRIYYGGGKMPTIRPNKRRLANIFTRNNTIEWRIFEQRVRKAVRQTKHVQTRPVARSVYRYPRCNECMCRIQ</sequence>
<name>A0ACB9QE75_9MYRT</name>
<accession>A0ACB9QE75</accession>
<evidence type="ECO:0000313" key="2">
    <source>
        <dbReference type="Proteomes" id="UP001057402"/>
    </source>
</evidence>
<protein>
    <submittedName>
        <fullName evidence="1">Uncharacterized protein</fullName>
    </submittedName>
</protein>
<proteinExistence type="predicted"/>
<organism evidence="1 2">
    <name type="scientific">Melastoma candidum</name>
    <dbReference type="NCBI Taxonomy" id="119954"/>
    <lineage>
        <taxon>Eukaryota</taxon>
        <taxon>Viridiplantae</taxon>
        <taxon>Streptophyta</taxon>
        <taxon>Embryophyta</taxon>
        <taxon>Tracheophyta</taxon>
        <taxon>Spermatophyta</taxon>
        <taxon>Magnoliopsida</taxon>
        <taxon>eudicotyledons</taxon>
        <taxon>Gunneridae</taxon>
        <taxon>Pentapetalae</taxon>
        <taxon>rosids</taxon>
        <taxon>malvids</taxon>
        <taxon>Myrtales</taxon>
        <taxon>Melastomataceae</taxon>
        <taxon>Melastomatoideae</taxon>
        <taxon>Melastomateae</taxon>
        <taxon>Melastoma</taxon>
    </lineage>
</organism>
<evidence type="ECO:0000313" key="1">
    <source>
        <dbReference type="EMBL" id="KAI4365042.1"/>
    </source>
</evidence>
<comment type="caution">
    <text evidence="1">The sequence shown here is derived from an EMBL/GenBank/DDBJ whole genome shotgun (WGS) entry which is preliminary data.</text>
</comment>
<dbReference type="EMBL" id="CM042885">
    <property type="protein sequence ID" value="KAI4365042.1"/>
    <property type="molecule type" value="Genomic_DNA"/>
</dbReference>
<gene>
    <name evidence="1" type="ORF">MLD38_021062</name>
</gene>
<reference evidence="2" key="1">
    <citation type="journal article" date="2023" name="Front. Plant Sci.">
        <title>Chromosomal-level genome assembly of Melastoma candidum provides insights into trichome evolution.</title>
        <authorList>
            <person name="Zhong Y."/>
            <person name="Wu W."/>
            <person name="Sun C."/>
            <person name="Zou P."/>
            <person name="Liu Y."/>
            <person name="Dai S."/>
            <person name="Zhou R."/>
        </authorList>
    </citation>
    <scope>NUCLEOTIDE SEQUENCE [LARGE SCALE GENOMIC DNA]</scope>
</reference>
<keyword evidence="2" id="KW-1185">Reference proteome</keyword>
<dbReference type="Proteomes" id="UP001057402">
    <property type="component" value="Chromosome 6"/>
</dbReference>